<dbReference type="PANTHER" id="PTHR33607">
    <property type="entry name" value="ENDONUCLEASE-1"/>
    <property type="match status" value="1"/>
</dbReference>
<evidence type="ECO:0000256" key="5">
    <source>
        <dbReference type="SAM" id="MobiDB-lite"/>
    </source>
</evidence>
<feature type="compositionally biased region" description="Polar residues" evidence="5">
    <location>
        <begin position="459"/>
        <end position="479"/>
    </location>
</feature>
<evidence type="ECO:0000313" key="8">
    <source>
        <dbReference type="EMBL" id="PZW42357.1"/>
    </source>
</evidence>
<dbReference type="NCBIfam" id="TIGR04183">
    <property type="entry name" value="Por_Secre_tail"/>
    <property type="match status" value="1"/>
</dbReference>
<dbReference type="PANTHER" id="PTHR33607:SF2">
    <property type="entry name" value="ENDONUCLEASE-1"/>
    <property type="match status" value="1"/>
</dbReference>
<evidence type="ECO:0000256" key="4">
    <source>
        <dbReference type="ARBA" id="ARBA00022801"/>
    </source>
</evidence>
<feature type="signal peptide" evidence="6">
    <location>
        <begin position="1"/>
        <end position="19"/>
    </location>
</feature>
<feature type="region of interest" description="Disordered" evidence="5">
    <location>
        <begin position="456"/>
        <end position="479"/>
    </location>
</feature>
<organism evidence="8 9">
    <name type="scientific">Mesonia algae</name>
    <dbReference type="NCBI Taxonomy" id="213248"/>
    <lineage>
        <taxon>Bacteria</taxon>
        <taxon>Pseudomonadati</taxon>
        <taxon>Bacteroidota</taxon>
        <taxon>Flavobacteriia</taxon>
        <taxon>Flavobacteriales</taxon>
        <taxon>Flavobacteriaceae</taxon>
        <taxon>Mesonia</taxon>
    </lineage>
</organism>
<evidence type="ECO:0000256" key="1">
    <source>
        <dbReference type="ARBA" id="ARBA00006429"/>
    </source>
</evidence>
<keyword evidence="2" id="KW-0540">Nuclease</keyword>
<dbReference type="GO" id="GO:0016787">
    <property type="term" value="F:hydrolase activity"/>
    <property type="evidence" value="ECO:0007669"/>
    <property type="project" value="UniProtKB-KW"/>
</dbReference>
<proteinExistence type="inferred from homology"/>
<evidence type="ECO:0000256" key="3">
    <source>
        <dbReference type="ARBA" id="ARBA00022729"/>
    </source>
</evidence>
<dbReference type="RefSeq" id="WP_111540019.1">
    <property type="nucleotide sequence ID" value="NZ_QKYV01000002.1"/>
</dbReference>
<dbReference type="GO" id="GO:0004518">
    <property type="term" value="F:nuclease activity"/>
    <property type="evidence" value="ECO:0007669"/>
    <property type="project" value="UniProtKB-KW"/>
</dbReference>
<keyword evidence="3 6" id="KW-0732">Signal</keyword>
<evidence type="ECO:0000313" key="9">
    <source>
        <dbReference type="Proteomes" id="UP000249542"/>
    </source>
</evidence>
<dbReference type="SUPFAM" id="SSF141072">
    <property type="entry name" value="CalX-like"/>
    <property type="match status" value="1"/>
</dbReference>
<dbReference type="InterPro" id="IPR038081">
    <property type="entry name" value="CalX-like_sf"/>
</dbReference>
<dbReference type="Pfam" id="PF04231">
    <property type="entry name" value="Endonuclease_1"/>
    <property type="match status" value="2"/>
</dbReference>
<keyword evidence="4" id="KW-0378">Hydrolase</keyword>
<comment type="caution">
    <text evidence="8">The sequence shown here is derived from an EMBL/GenBank/DDBJ whole genome shotgun (WGS) entry which is preliminary data.</text>
</comment>
<comment type="similarity">
    <text evidence="1">Belongs to the EndA/NucM nuclease family.</text>
</comment>
<sequence length="652" mass="71753">MKSIFTLFFLFLTSLTTYSQLVINELDSDSDSIDDLEFVEIKSNTPNFNLNGYVLVFFNASTSGGNSSYLTFDLSGYTTDVNGLLLIGSSQVSPVPQYIISPNLIQNGADGVAIYQDSPSAFPEGTLATQTNLIDALVYDTSDADATGLMALLGETVQIDEDENNNKDFESIQLNNDGVTYTVTTPTPRQLNDGSGIVLNGLTISTTATQYDEGNNFDITFTTENAVSQDETFSFSLNNAGFDNSDFTGSTTLTILSGNNSVTTNIQLIDDTSDEGDEVALIQLTNLPSDFIALNDQIELRIVDNDFVVSPWGTPINPTFGTVANTKPAGYYSPIDGLSGTNLTDALQDIISEEGVVRAQTYADVIDILKEADQNPANSNEVWLVYLEISRPKLDFQTTSNNFGTWNREHTYPRSRGGFASIEDDDIADGKNIFWNTNADSLRHGNSDAHALRAVDGPENSSRNNQHYGEYTGPQNTQGSFKGDVARSVLYMAIRYNNLAIVNGFPENGPGELGDLATLLTWHRNDPPDDFEMNRNNVVYEWQKNRNPFIDYPDLVEYIWGNQVGNTWNNPLNVDSLSENEISVYPNPSSGSIFVNGVNGNFTLSVYNVTGQKLNTFEATHTEEIQLNLSTGVYLLQIDKNHHKFTKKLIVK</sequence>
<feature type="domain" description="Secretion system C-terminal sorting" evidence="7">
    <location>
        <begin position="584"/>
        <end position="651"/>
    </location>
</feature>
<feature type="chain" id="PRO_5015839838" evidence="6">
    <location>
        <begin position="20"/>
        <end position="652"/>
    </location>
</feature>
<gene>
    <name evidence="8" type="ORF">LX95_00667</name>
</gene>
<dbReference type="Pfam" id="PF18962">
    <property type="entry name" value="Por_Secre_tail"/>
    <property type="match status" value="1"/>
</dbReference>
<dbReference type="InterPro" id="IPR044925">
    <property type="entry name" value="His-Me_finger_sf"/>
</dbReference>
<accession>A0A2W7ISD5</accession>
<evidence type="ECO:0000256" key="6">
    <source>
        <dbReference type="SAM" id="SignalP"/>
    </source>
</evidence>
<evidence type="ECO:0000259" key="7">
    <source>
        <dbReference type="Pfam" id="PF18962"/>
    </source>
</evidence>
<dbReference type="Proteomes" id="UP000249542">
    <property type="component" value="Unassembled WGS sequence"/>
</dbReference>
<dbReference type="Gene3D" id="2.60.40.2030">
    <property type="match status" value="1"/>
</dbReference>
<dbReference type="EMBL" id="QKYV01000002">
    <property type="protein sequence ID" value="PZW42357.1"/>
    <property type="molecule type" value="Genomic_DNA"/>
</dbReference>
<evidence type="ECO:0000256" key="2">
    <source>
        <dbReference type="ARBA" id="ARBA00022722"/>
    </source>
</evidence>
<dbReference type="InterPro" id="IPR007346">
    <property type="entry name" value="Endonuclease-I"/>
</dbReference>
<keyword evidence="9" id="KW-1185">Reference proteome</keyword>
<reference evidence="8 9" key="1">
    <citation type="submission" date="2018-06" db="EMBL/GenBank/DDBJ databases">
        <title>Genomic Encyclopedia of Archaeal and Bacterial Type Strains, Phase II (KMG-II): from individual species to whole genera.</title>
        <authorList>
            <person name="Goeker M."/>
        </authorList>
    </citation>
    <scope>NUCLEOTIDE SEQUENCE [LARGE SCALE GENOMIC DNA]</scope>
    <source>
        <strain evidence="8 9">DSM 15361</strain>
    </source>
</reference>
<dbReference type="AlphaFoldDB" id="A0A2W7ISD5"/>
<name>A0A2W7ISD5_9FLAO</name>
<dbReference type="InterPro" id="IPR026444">
    <property type="entry name" value="Secre_tail"/>
</dbReference>
<dbReference type="SUPFAM" id="SSF54060">
    <property type="entry name" value="His-Me finger endonucleases"/>
    <property type="match status" value="1"/>
</dbReference>
<protein>
    <submittedName>
        <fullName evidence="8">Putative secreted protein (Por secretion system target)</fullName>
    </submittedName>
</protein>